<accession>A0AAZ1X4C4</accession>
<sequence>MVNISVGTEGQTLTESESVVKRPGDSHRLTCTYSGFSSDIYAHWIRQAAGKRPEWIAYINPSSGTAHSQSFRGRFTISRDNSRKQVYLQMNSLTTEDSAVYYCAQEAHSSCTFISSFFRVSLSCFASHFPCVSFSRASSSSNSFLIFSLSFSASCLPFFSSSSSCFTCSNSFLSISASAIAFSASCVANCIFLFSSSKAFCTSCNSCITFSQPENKGPVTVICLLVAPSLNDFSITWKLACNKIPDYLSKLHVPLVVTIFLWLSLFSVFQDLHVPTVKTMQPTVSELSVSDILTLVCLVSGYFLANIKVFWEEDGQTLPSMHYVNSPPWNYSGSSSYSVSSRLNISKTEDKRSTYPCVVKHESSEAPVEATITDVQPSAYLLMGSNLL</sequence>
<dbReference type="GO" id="GO:0002250">
    <property type="term" value="P:adaptive immune response"/>
    <property type="evidence" value="ECO:0007669"/>
    <property type="project" value="UniProtKB-KW"/>
</dbReference>
<dbReference type="Proteomes" id="UP000472276">
    <property type="component" value="Unassembled WGS sequence"/>
</dbReference>
<keyword evidence="3" id="KW-1280">Immunoglobulin</keyword>
<reference evidence="6" key="1">
    <citation type="submission" date="2020-03" db="EMBL/GenBank/DDBJ databases">
        <title>Evolution of repeat sequences and sex chromosomes of tilapia species revealed by chromosome-level genomes.</title>
        <authorList>
            <person name="Xu L."/>
            <person name="Tao W."/>
            <person name="Wang D."/>
            <person name="Zhou Q."/>
        </authorList>
    </citation>
    <scope>NUCLEOTIDE SEQUENCE [LARGE SCALE GENOMIC DNA]</scope>
    <source>
        <strain evidence="6">Israel</strain>
    </source>
</reference>
<feature type="domain" description="Ig-like" evidence="4">
    <location>
        <begin position="275"/>
        <end position="373"/>
    </location>
</feature>
<dbReference type="Gene3D" id="2.60.40.10">
    <property type="entry name" value="Immunoglobulins"/>
    <property type="match status" value="2"/>
</dbReference>
<dbReference type="InterPro" id="IPR013106">
    <property type="entry name" value="Ig_V-set"/>
</dbReference>
<feature type="domain" description="Ig-like" evidence="4">
    <location>
        <begin position="1"/>
        <end position="103"/>
    </location>
</feature>
<dbReference type="SMART" id="SM00406">
    <property type="entry name" value="IGv"/>
    <property type="match status" value="1"/>
</dbReference>
<proteinExistence type="predicted"/>
<evidence type="ECO:0000313" key="5">
    <source>
        <dbReference type="Ensembl" id="ENSOABP00000062490.1"/>
    </source>
</evidence>
<dbReference type="InterPro" id="IPR003597">
    <property type="entry name" value="Ig_C1-set"/>
</dbReference>
<keyword evidence="1" id="KW-0391">Immunity</keyword>
<evidence type="ECO:0000256" key="2">
    <source>
        <dbReference type="ARBA" id="ARBA00023130"/>
    </source>
</evidence>
<protein>
    <recommendedName>
        <fullName evidence="4">Ig-like domain-containing protein</fullName>
    </recommendedName>
</protein>
<dbReference type="GO" id="GO:0005576">
    <property type="term" value="C:extracellular region"/>
    <property type="evidence" value="ECO:0007669"/>
    <property type="project" value="UniProtKB-ARBA"/>
</dbReference>
<dbReference type="PANTHER" id="PTHR23266">
    <property type="entry name" value="IMMUNOGLOBULIN HEAVY CHAIN"/>
    <property type="match status" value="1"/>
</dbReference>
<name>A0AAZ1X4C4_OREAU</name>
<organism evidence="5 6">
    <name type="scientific">Oreochromis aureus</name>
    <name type="common">Israeli tilapia</name>
    <name type="synonym">Chromis aureus</name>
    <dbReference type="NCBI Taxonomy" id="47969"/>
    <lineage>
        <taxon>Eukaryota</taxon>
        <taxon>Metazoa</taxon>
        <taxon>Chordata</taxon>
        <taxon>Craniata</taxon>
        <taxon>Vertebrata</taxon>
        <taxon>Euteleostomi</taxon>
        <taxon>Actinopterygii</taxon>
        <taxon>Neopterygii</taxon>
        <taxon>Teleostei</taxon>
        <taxon>Neoteleostei</taxon>
        <taxon>Acanthomorphata</taxon>
        <taxon>Ovalentaria</taxon>
        <taxon>Cichlomorphae</taxon>
        <taxon>Cichliformes</taxon>
        <taxon>Cichlidae</taxon>
        <taxon>African cichlids</taxon>
        <taxon>Pseudocrenilabrinae</taxon>
        <taxon>Oreochromini</taxon>
        <taxon>Oreochromis</taxon>
    </lineage>
</organism>
<dbReference type="InterPro" id="IPR050199">
    <property type="entry name" value="IgHV"/>
</dbReference>
<dbReference type="Pfam" id="PF07654">
    <property type="entry name" value="C1-set"/>
    <property type="match status" value="1"/>
</dbReference>
<evidence type="ECO:0000259" key="4">
    <source>
        <dbReference type="PROSITE" id="PS50835"/>
    </source>
</evidence>
<evidence type="ECO:0000313" key="6">
    <source>
        <dbReference type="Proteomes" id="UP000472276"/>
    </source>
</evidence>
<dbReference type="GO" id="GO:0019814">
    <property type="term" value="C:immunoglobulin complex"/>
    <property type="evidence" value="ECO:0007669"/>
    <property type="project" value="UniProtKB-KW"/>
</dbReference>
<dbReference type="Pfam" id="PF07686">
    <property type="entry name" value="V-set"/>
    <property type="match status" value="1"/>
</dbReference>
<keyword evidence="2" id="KW-1064">Adaptive immunity</keyword>
<dbReference type="SMART" id="SM00409">
    <property type="entry name" value="IG"/>
    <property type="match status" value="2"/>
</dbReference>
<dbReference type="InterPro" id="IPR036179">
    <property type="entry name" value="Ig-like_dom_sf"/>
</dbReference>
<reference evidence="5" key="2">
    <citation type="submission" date="2025-08" db="UniProtKB">
        <authorList>
            <consortium name="Ensembl"/>
        </authorList>
    </citation>
    <scope>IDENTIFICATION</scope>
</reference>
<dbReference type="InterPro" id="IPR013783">
    <property type="entry name" value="Ig-like_fold"/>
</dbReference>
<dbReference type="SMART" id="SM00407">
    <property type="entry name" value="IGc1"/>
    <property type="match status" value="1"/>
</dbReference>
<dbReference type="InterPro" id="IPR003599">
    <property type="entry name" value="Ig_sub"/>
</dbReference>
<dbReference type="FunFam" id="2.60.40.10:FF:003074">
    <property type="entry name" value="Immunoglobulin heavy variable 11-1"/>
    <property type="match status" value="1"/>
</dbReference>
<dbReference type="InterPro" id="IPR007110">
    <property type="entry name" value="Ig-like_dom"/>
</dbReference>
<dbReference type="SUPFAM" id="SSF48726">
    <property type="entry name" value="Immunoglobulin"/>
    <property type="match status" value="2"/>
</dbReference>
<dbReference type="Ensembl" id="ENSOABT00000079193.1">
    <property type="protein sequence ID" value="ENSOABP00000062490.1"/>
    <property type="gene ID" value="ENSOABG00000032645.1"/>
</dbReference>
<evidence type="ECO:0000256" key="3">
    <source>
        <dbReference type="ARBA" id="ARBA00043265"/>
    </source>
</evidence>
<reference evidence="5" key="3">
    <citation type="submission" date="2025-09" db="UniProtKB">
        <authorList>
            <consortium name="Ensembl"/>
        </authorList>
    </citation>
    <scope>IDENTIFICATION</scope>
</reference>
<keyword evidence="6" id="KW-1185">Reference proteome</keyword>
<dbReference type="PROSITE" id="PS50835">
    <property type="entry name" value="IG_LIKE"/>
    <property type="match status" value="2"/>
</dbReference>
<dbReference type="AlphaFoldDB" id="A0AAZ1X4C4"/>
<evidence type="ECO:0000256" key="1">
    <source>
        <dbReference type="ARBA" id="ARBA00022859"/>
    </source>
</evidence>